<dbReference type="Proteomes" id="UP001177003">
    <property type="component" value="Chromosome 8"/>
</dbReference>
<accession>A0AA35ZRK3</accession>
<protein>
    <submittedName>
        <fullName evidence="2">Uncharacterized protein</fullName>
    </submittedName>
</protein>
<reference evidence="2" key="1">
    <citation type="submission" date="2023-04" db="EMBL/GenBank/DDBJ databases">
        <authorList>
            <person name="Vijverberg K."/>
            <person name="Xiong W."/>
            <person name="Schranz E."/>
        </authorList>
    </citation>
    <scope>NUCLEOTIDE SEQUENCE</scope>
</reference>
<name>A0AA35ZRK3_LACSI</name>
<feature type="region of interest" description="Disordered" evidence="1">
    <location>
        <begin position="17"/>
        <end position="52"/>
    </location>
</feature>
<dbReference type="EMBL" id="OX465084">
    <property type="protein sequence ID" value="CAI9297004.1"/>
    <property type="molecule type" value="Genomic_DNA"/>
</dbReference>
<evidence type="ECO:0000313" key="2">
    <source>
        <dbReference type="EMBL" id="CAI9297004.1"/>
    </source>
</evidence>
<proteinExistence type="predicted"/>
<gene>
    <name evidence="2" type="ORF">LSALG_LOCUS35839</name>
</gene>
<organism evidence="2 3">
    <name type="scientific">Lactuca saligna</name>
    <name type="common">Willowleaf lettuce</name>
    <dbReference type="NCBI Taxonomy" id="75948"/>
    <lineage>
        <taxon>Eukaryota</taxon>
        <taxon>Viridiplantae</taxon>
        <taxon>Streptophyta</taxon>
        <taxon>Embryophyta</taxon>
        <taxon>Tracheophyta</taxon>
        <taxon>Spermatophyta</taxon>
        <taxon>Magnoliopsida</taxon>
        <taxon>eudicotyledons</taxon>
        <taxon>Gunneridae</taxon>
        <taxon>Pentapetalae</taxon>
        <taxon>asterids</taxon>
        <taxon>campanulids</taxon>
        <taxon>Asterales</taxon>
        <taxon>Asteraceae</taxon>
        <taxon>Cichorioideae</taxon>
        <taxon>Cichorieae</taxon>
        <taxon>Lactucinae</taxon>
        <taxon>Lactuca</taxon>
    </lineage>
</organism>
<dbReference type="AlphaFoldDB" id="A0AA35ZRK3"/>
<evidence type="ECO:0000313" key="3">
    <source>
        <dbReference type="Proteomes" id="UP001177003"/>
    </source>
</evidence>
<evidence type="ECO:0000256" key="1">
    <source>
        <dbReference type="SAM" id="MobiDB-lite"/>
    </source>
</evidence>
<feature type="compositionally biased region" description="Basic and acidic residues" evidence="1">
    <location>
        <begin position="32"/>
        <end position="44"/>
    </location>
</feature>
<keyword evidence="3" id="KW-1185">Reference proteome</keyword>
<sequence>MKILIESLLRERRQLQNLMPRGRLNPAPAPATDEHEPLNLDSDRGSPVMKKKRVSLSQGVGLTHQVLDSSLRQHPIVLEDKAQNSIKCVNFKNSLHQKTLMIWMMWMQL</sequence>